<reference evidence="4 5" key="1">
    <citation type="submission" date="2018-02" db="EMBL/GenBank/DDBJ databases">
        <title>Reclassifiation of [Polyangium] brachysporum DSM 7029 as Guopingzhaonella breviflexa gen. nov., sp. nov., a member of the family Comamonadaceae.</title>
        <authorList>
            <person name="Tang B."/>
        </authorList>
    </citation>
    <scope>NUCLEOTIDE SEQUENCE [LARGE SCALE GENOMIC DNA]</scope>
    <source>
        <strain evidence="4 5">BCRC 80649</strain>
    </source>
</reference>
<protein>
    <submittedName>
        <fullName evidence="4">Outer membrane protein assembly factor BamE</fullName>
    </submittedName>
</protein>
<dbReference type="RefSeq" id="WP_104300345.1">
    <property type="nucleotide sequence ID" value="NZ_PSNX01000001.1"/>
</dbReference>
<dbReference type="Gene3D" id="3.30.1450.10">
    <property type="match status" value="1"/>
</dbReference>
<keyword evidence="2" id="KW-0472">Membrane</keyword>
<evidence type="ECO:0000313" key="5">
    <source>
        <dbReference type="Proteomes" id="UP000238605"/>
    </source>
</evidence>
<evidence type="ECO:0000313" key="4">
    <source>
        <dbReference type="EMBL" id="PPE68212.1"/>
    </source>
</evidence>
<keyword evidence="1" id="KW-0732">Signal</keyword>
<proteinExistence type="predicted"/>
<gene>
    <name evidence="4" type="ORF">C1704_00775</name>
</gene>
<dbReference type="Proteomes" id="UP000238605">
    <property type="component" value="Unassembled WGS sequence"/>
</dbReference>
<dbReference type="EMBL" id="PSNX01000001">
    <property type="protein sequence ID" value="PPE68212.1"/>
    <property type="molecule type" value="Genomic_DNA"/>
</dbReference>
<dbReference type="PROSITE" id="PS51257">
    <property type="entry name" value="PROKAR_LIPOPROTEIN"/>
    <property type="match status" value="1"/>
</dbReference>
<evidence type="ECO:0000256" key="1">
    <source>
        <dbReference type="ARBA" id="ARBA00022729"/>
    </source>
</evidence>
<evidence type="ECO:0000259" key="3">
    <source>
        <dbReference type="Pfam" id="PF04355"/>
    </source>
</evidence>
<sequence length="166" mass="18525">MARWWAAVTGAMAALGLLVGCDSQRIAQLEVGVSTEADVRAQFGEPAAVHPEPDGSKTLEYPRQPEGQVNYMITLGPDGRLRRIDQVLREEVFAQLTPGLDKAQVRRLLGRPATTQFYVLKNEELWEWRYLNGPESRVFHASFDPEGRLLHTASQLDPREAMPGGK</sequence>
<organism evidence="4 5">
    <name type="scientific">Caldimonas caldifontis</name>
    <dbReference type="NCBI Taxonomy" id="1452508"/>
    <lineage>
        <taxon>Bacteria</taxon>
        <taxon>Pseudomonadati</taxon>
        <taxon>Pseudomonadota</taxon>
        <taxon>Betaproteobacteria</taxon>
        <taxon>Burkholderiales</taxon>
        <taxon>Sphaerotilaceae</taxon>
        <taxon>Caldimonas</taxon>
    </lineage>
</organism>
<dbReference type="Pfam" id="PF04355">
    <property type="entry name" value="BamE"/>
    <property type="match status" value="1"/>
</dbReference>
<dbReference type="InterPro" id="IPR007450">
    <property type="entry name" value="BamE_dom"/>
</dbReference>
<accession>A0A2S5SZV0</accession>
<evidence type="ECO:0000256" key="2">
    <source>
        <dbReference type="ARBA" id="ARBA00023136"/>
    </source>
</evidence>
<comment type="caution">
    <text evidence="4">The sequence shown here is derived from an EMBL/GenBank/DDBJ whole genome shotgun (WGS) entry which is preliminary data.</text>
</comment>
<name>A0A2S5SZV0_9BURK</name>
<dbReference type="InterPro" id="IPR037873">
    <property type="entry name" value="BamE-like"/>
</dbReference>
<dbReference type="OrthoDB" id="5297256at2"/>
<dbReference type="AlphaFoldDB" id="A0A2S5SZV0"/>
<keyword evidence="5" id="KW-1185">Reference proteome</keyword>
<dbReference type="GO" id="GO:0019867">
    <property type="term" value="C:outer membrane"/>
    <property type="evidence" value="ECO:0007669"/>
    <property type="project" value="InterPro"/>
</dbReference>
<feature type="domain" description="Outer membrane protein assembly factor BamE" evidence="3">
    <location>
        <begin position="87"/>
        <end position="118"/>
    </location>
</feature>